<evidence type="ECO:0000313" key="3">
    <source>
        <dbReference type="Proteomes" id="UP000184330"/>
    </source>
</evidence>
<dbReference type="AlphaFoldDB" id="A0A1L7XHD0"/>
<gene>
    <name evidence="2" type="ORF">PAC_14332</name>
</gene>
<proteinExistence type="predicted"/>
<evidence type="ECO:0000256" key="1">
    <source>
        <dbReference type="SAM" id="MobiDB-lite"/>
    </source>
</evidence>
<organism evidence="2 3">
    <name type="scientific">Phialocephala subalpina</name>
    <dbReference type="NCBI Taxonomy" id="576137"/>
    <lineage>
        <taxon>Eukaryota</taxon>
        <taxon>Fungi</taxon>
        <taxon>Dikarya</taxon>
        <taxon>Ascomycota</taxon>
        <taxon>Pezizomycotina</taxon>
        <taxon>Leotiomycetes</taxon>
        <taxon>Helotiales</taxon>
        <taxon>Mollisiaceae</taxon>
        <taxon>Phialocephala</taxon>
        <taxon>Phialocephala fortinii species complex</taxon>
    </lineage>
</organism>
<evidence type="ECO:0000313" key="2">
    <source>
        <dbReference type="EMBL" id="CZR64434.1"/>
    </source>
</evidence>
<protein>
    <recommendedName>
        <fullName evidence="4">F-box domain-containing protein</fullName>
    </recommendedName>
</protein>
<reference evidence="2 3" key="1">
    <citation type="submission" date="2016-03" db="EMBL/GenBank/DDBJ databases">
        <authorList>
            <person name="Ploux O."/>
        </authorList>
    </citation>
    <scope>NUCLEOTIDE SEQUENCE [LARGE SCALE GENOMIC DNA]</scope>
    <source>
        <strain evidence="2 3">UAMH 11012</strain>
    </source>
</reference>
<dbReference type="EMBL" id="FJOG01000026">
    <property type="protein sequence ID" value="CZR64434.1"/>
    <property type="molecule type" value="Genomic_DNA"/>
</dbReference>
<keyword evidence="3" id="KW-1185">Reference proteome</keyword>
<feature type="region of interest" description="Disordered" evidence="1">
    <location>
        <begin position="170"/>
        <end position="210"/>
    </location>
</feature>
<feature type="compositionally biased region" description="Acidic residues" evidence="1">
    <location>
        <begin position="170"/>
        <end position="188"/>
    </location>
</feature>
<dbReference type="OrthoDB" id="3540721at2759"/>
<evidence type="ECO:0008006" key="4">
    <source>
        <dbReference type="Google" id="ProtNLM"/>
    </source>
</evidence>
<name>A0A1L7XHD0_9HELO</name>
<accession>A0A1L7XHD0</accession>
<dbReference type="Proteomes" id="UP000184330">
    <property type="component" value="Unassembled WGS sequence"/>
</dbReference>
<sequence length="432" mass="49289">MSNQVSRSSLATDFTQGYGTFCFRGSVRFGLEYLEYYGYKAPEKLRAGTFPSKPPLFPFMKLPVEVRHRIYKIVLASLLENRRSSKFKKDFPGVMIKDGFRFTVADGVYNSSMSDVDYGYDVSPILSEEQSCNHLEIYKSIQNGTIVDSDIPSGWIKSADVSGELVDESECAAEEDSVEGSSYEDSDTQSECSAEAGSVEGSSYEDSAKQSDSKFDLQTVRSSWRPPRCVIRILHFGIGILECLYADCMEDDDCPCDSFHDQTHDTLHRLSKVSRQMTEDLGEFLWKHAVVDIVDLEVFLVFFRERPRIWRHVKVLTLCVTHTLGEQTPTPLLSKVSEFASQHLNLQVLTVHFRIGCCTVGELPRPKVLEEWAPLFRSMKVWKKFIVHVPDRFGIYIGEDQTHLIIEKVTGMWLPNSLRQTTMAHRYDAWSR</sequence>